<dbReference type="EMBL" id="JBBPFD010000018">
    <property type="protein sequence ID" value="KAK7889317.1"/>
    <property type="molecule type" value="Genomic_DNA"/>
</dbReference>
<feature type="compositionally biased region" description="Basic and acidic residues" evidence="1">
    <location>
        <begin position="214"/>
        <end position="234"/>
    </location>
</feature>
<name>A0AAW0NBW1_9GOBI</name>
<accession>A0AAW0NBW1</accession>
<dbReference type="AlphaFoldDB" id="A0AAW0NBW1"/>
<feature type="compositionally biased region" description="Basic and acidic residues" evidence="1">
    <location>
        <begin position="196"/>
        <end position="206"/>
    </location>
</feature>
<evidence type="ECO:0000256" key="1">
    <source>
        <dbReference type="SAM" id="MobiDB-lite"/>
    </source>
</evidence>
<feature type="compositionally biased region" description="Polar residues" evidence="1">
    <location>
        <begin position="292"/>
        <end position="301"/>
    </location>
</feature>
<feature type="region of interest" description="Disordered" evidence="1">
    <location>
        <begin position="196"/>
        <end position="302"/>
    </location>
</feature>
<evidence type="ECO:0000313" key="3">
    <source>
        <dbReference type="Proteomes" id="UP001460270"/>
    </source>
</evidence>
<reference evidence="3" key="1">
    <citation type="submission" date="2024-04" db="EMBL/GenBank/DDBJ databases">
        <title>Salinicola lusitanus LLJ914,a marine bacterium isolated from the Okinawa Trough.</title>
        <authorList>
            <person name="Li J."/>
        </authorList>
    </citation>
    <scope>NUCLEOTIDE SEQUENCE [LARGE SCALE GENOMIC DNA]</scope>
</reference>
<sequence length="672" mass="73521">MSKENVPNQFHSNSSSRHLLHDTESCCCAYAYCQLSGIPVVLMECVWSYTFTLDQSETRPTSRAVSLRARTRCGHGVDTSRHGVDSCGQTGGCTDLHRRFKRPQDARLRETQTRGFQTHYGPGNSLDFKALRAKFQEEEALLKQSFKPKPALPEKPKVVPPPQSPPHYLPSGARPSLLASINQSLEGNTAVAPRVVFKDEKKESKKPLLQSNSKPKESKIKLGKDKSKGGRERLYDEDDPPQQKPKKESKEKKKETTADLVPATPPPKNSNQEEGPSWLQEDSVDARDPALPTSTISTSPHFNLPPALVPEVPASPVALSLESENTAPTETLYVLRPPSQTEVAPSMCPSLILPEPDVVSAHSSPSPEPEPTVGQINRNSVEIPPPPVDVDSALASPKLERPLSALSALSALERAEEMNPGKRTPPGDMRIFNALEKARKMTHGHQKPSSPLLVAPSPEELPEVHDEPALFVLPPIDYEDKMGKGLPLQTEVNGVDHRSSLVVDDVSEVDITDIPELPETTYVEIEPHTQPIPKPTRPTSVDLSAFRSPPPVGNSVASLFLLSSQRQAHTDVPELNNVSPEVHSPVLPVSNWANRDYNGSDSPDGPHLPNGTIPTAEVHATTPVSDVVDSPTNRNSFILTQENIYENVTSKKKGKSEVKKRKGPPKKPIKHT</sequence>
<proteinExistence type="predicted"/>
<feature type="compositionally biased region" description="Pro residues" evidence="1">
    <location>
        <begin position="158"/>
        <end position="168"/>
    </location>
</feature>
<feature type="region of interest" description="Disordered" evidence="1">
    <location>
        <begin position="593"/>
        <end position="615"/>
    </location>
</feature>
<evidence type="ECO:0000313" key="2">
    <source>
        <dbReference type="EMBL" id="KAK7889317.1"/>
    </source>
</evidence>
<feature type="region of interest" description="Disordered" evidence="1">
    <location>
        <begin position="144"/>
        <end position="174"/>
    </location>
</feature>
<keyword evidence="3" id="KW-1185">Reference proteome</keyword>
<organism evidence="2 3">
    <name type="scientific">Mugilogobius chulae</name>
    <name type="common">yellowstripe goby</name>
    <dbReference type="NCBI Taxonomy" id="88201"/>
    <lineage>
        <taxon>Eukaryota</taxon>
        <taxon>Metazoa</taxon>
        <taxon>Chordata</taxon>
        <taxon>Craniata</taxon>
        <taxon>Vertebrata</taxon>
        <taxon>Euteleostomi</taxon>
        <taxon>Actinopterygii</taxon>
        <taxon>Neopterygii</taxon>
        <taxon>Teleostei</taxon>
        <taxon>Neoteleostei</taxon>
        <taxon>Acanthomorphata</taxon>
        <taxon>Gobiaria</taxon>
        <taxon>Gobiiformes</taxon>
        <taxon>Gobioidei</taxon>
        <taxon>Gobiidae</taxon>
        <taxon>Gobionellinae</taxon>
        <taxon>Mugilogobius</taxon>
    </lineage>
</organism>
<feature type="region of interest" description="Disordered" evidence="1">
    <location>
        <begin position="356"/>
        <end position="396"/>
    </location>
</feature>
<dbReference type="Proteomes" id="UP001460270">
    <property type="component" value="Unassembled WGS sequence"/>
</dbReference>
<gene>
    <name evidence="2" type="ORF">WMY93_024877</name>
</gene>
<feature type="compositionally biased region" description="Basic and acidic residues" evidence="1">
    <location>
        <begin position="245"/>
        <end position="257"/>
    </location>
</feature>
<feature type="compositionally biased region" description="Basic residues" evidence="1">
    <location>
        <begin position="650"/>
        <end position="672"/>
    </location>
</feature>
<protein>
    <submittedName>
        <fullName evidence="2">Uncharacterized protein</fullName>
    </submittedName>
</protein>
<feature type="region of interest" description="Disordered" evidence="1">
    <location>
        <begin position="648"/>
        <end position="672"/>
    </location>
</feature>
<comment type="caution">
    <text evidence="2">The sequence shown here is derived from an EMBL/GenBank/DDBJ whole genome shotgun (WGS) entry which is preliminary data.</text>
</comment>